<protein>
    <recommendedName>
        <fullName evidence="2">dUTP diphosphatase</fullName>
        <ecNumber evidence="2">3.6.1.23</ecNumber>
    </recommendedName>
</protein>
<sequence>MHVKVKKLTETSKLPTRGSVFSAGFDLYADNNVDITIHPHETRKIGTGLALEIPDGYYGAIFARSGLATKEGLRPANCVGICDSDYRGEYIVAIHNDSNEDRIIEPKERIAQLIIMQYPHITFEEVDELSDTSRGEGGFGSTGK</sequence>
<dbReference type="InterPro" id="IPR029054">
    <property type="entry name" value="dUTPase-like"/>
</dbReference>
<gene>
    <name evidence="7" type="ORF">DXB99_02260</name>
</gene>
<dbReference type="RefSeq" id="WP_117718127.1">
    <property type="nucleotide sequence ID" value="NZ_QSTP01000001.1"/>
</dbReference>
<organism evidence="7 8">
    <name type="scientific">Agathobacter rectalis</name>
    <dbReference type="NCBI Taxonomy" id="39491"/>
    <lineage>
        <taxon>Bacteria</taxon>
        <taxon>Bacillati</taxon>
        <taxon>Bacillota</taxon>
        <taxon>Clostridia</taxon>
        <taxon>Lachnospirales</taxon>
        <taxon>Lachnospiraceae</taxon>
        <taxon>Agathobacter</taxon>
    </lineage>
</organism>
<dbReference type="NCBIfam" id="TIGR00576">
    <property type="entry name" value="dut"/>
    <property type="match status" value="1"/>
</dbReference>
<dbReference type="GO" id="GO:0046081">
    <property type="term" value="P:dUTP catabolic process"/>
    <property type="evidence" value="ECO:0007669"/>
    <property type="project" value="InterPro"/>
</dbReference>
<proteinExistence type="inferred from homology"/>
<dbReference type="SUPFAM" id="SSF51283">
    <property type="entry name" value="dUTPase-like"/>
    <property type="match status" value="1"/>
</dbReference>
<keyword evidence="4" id="KW-0546">Nucleotide metabolism</keyword>
<dbReference type="InterPro" id="IPR036157">
    <property type="entry name" value="dUTPase-like_sf"/>
</dbReference>
<evidence type="ECO:0000256" key="3">
    <source>
        <dbReference type="ARBA" id="ARBA00022801"/>
    </source>
</evidence>
<comment type="similarity">
    <text evidence="1">Belongs to the dUTPase family.</text>
</comment>
<accession>A0A3E4YKT3</accession>
<feature type="domain" description="dUTPase-like" evidence="6">
    <location>
        <begin position="12"/>
        <end position="143"/>
    </location>
</feature>
<evidence type="ECO:0000256" key="4">
    <source>
        <dbReference type="ARBA" id="ARBA00023080"/>
    </source>
</evidence>
<comment type="catalytic activity">
    <reaction evidence="5">
        <text>dUTP + H2O = dUMP + diphosphate + H(+)</text>
        <dbReference type="Rhea" id="RHEA:10248"/>
        <dbReference type="ChEBI" id="CHEBI:15377"/>
        <dbReference type="ChEBI" id="CHEBI:15378"/>
        <dbReference type="ChEBI" id="CHEBI:33019"/>
        <dbReference type="ChEBI" id="CHEBI:61555"/>
        <dbReference type="ChEBI" id="CHEBI:246422"/>
        <dbReference type="EC" id="3.6.1.23"/>
    </reaction>
</comment>
<evidence type="ECO:0000313" key="7">
    <source>
        <dbReference type="EMBL" id="RGM75369.1"/>
    </source>
</evidence>
<dbReference type="Proteomes" id="UP000260758">
    <property type="component" value="Unassembled WGS sequence"/>
</dbReference>
<dbReference type="GO" id="GO:0006226">
    <property type="term" value="P:dUMP biosynthetic process"/>
    <property type="evidence" value="ECO:0007669"/>
    <property type="project" value="InterPro"/>
</dbReference>
<dbReference type="CDD" id="cd07557">
    <property type="entry name" value="trimeric_dUTPase"/>
    <property type="match status" value="1"/>
</dbReference>
<dbReference type="PANTHER" id="PTHR11241">
    <property type="entry name" value="DEOXYURIDINE 5'-TRIPHOSPHATE NUCLEOTIDOHYDROLASE"/>
    <property type="match status" value="1"/>
</dbReference>
<reference evidence="7 8" key="1">
    <citation type="submission" date="2018-08" db="EMBL/GenBank/DDBJ databases">
        <title>A genome reference for cultivated species of the human gut microbiota.</title>
        <authorList>
            <person name="Zou Y."/>
            <person name="Xue W."/>
            <person name="Luo G."/>
        </authorList>
    </citation>
    <scope>NUCLEOTIDE SEQUENCE [LARGE SCALE GENOMIC DNA]</scope>
    <source>
        <strain evidence="7 8">OM07-13</strain>
    </source>
</reference>
<dbReference type="EC" id="3.6.1.23" evidence="2"/>
<dbReference type="Pfam" id="PF00692">
    <property type="entry name" value="dUTPase"/>
    <property type="match status" value="1"/>
</dbReference>
<dbReference type="GO" id="GO:0004170">
    <property type="term" value="F:dUTP diphosphatase activity"/>
    <property type="evidence" value="ECO:0007669"/>
    <property type="project" value="UniProtKB-EC"/>
</dbReference>
<evidence type="ECO:0000259" key="6">
    <source>
        <dbReference type="Pfam" id="PF00692"/>
    </source>
</evidence>
<dbReference type="InterPro" id="IPR033704">
    <property type="entry name" value="dUTPase_trimeric"/>
</dbReference>
<dbReference type="GO" id="GO:0000287">
    <property type="term" value="F:magnesium ion binding"/>
    <property type="evidence" value="ECO:0007669"/>
    <property type="project" value="InterPro"/>
</dbReference>
<dbReference type="PANTHER" id="PTHR11241:SF0">
    <property type="entry name" value="DEOXYURIDINE 5'-TRIPHOSPHATE NUCLEOTIDOHYDROLASE"/>
    <property type="match status" value="1"/>
</dbReference>
<dbReference type="NCBIfam" id="NF001862">
    <property type="entry name" value="PRK00601.1"/>
    <property type="match status" value="1"/>
</dbReference>
<name>A0A3E4YKT3_9FIRM</name>
<dbReference type="Gene3D" id="2.70.40.10">
    <property type="match status" value="1"/>
</dbReference>
<evidence type="ECO:0000256" key="1">
    <source>
        <dbReference type="ARBA" id="ARBA00006581"/>
    </source>
</evidence>
<evidence type="ECO:0000256" key="5">
    <source>
        <dbReference type="ARBA" id="ARBA00047686"/>
    </source>
</evidence>
<comment type="caution">
    <text evidence="7">The sequence shown here is derived from an EMBL/GenBank/DDBJ whole genome shotgun (WGS) entry which is preliminary data.</text>
</comment>
<dbReference type="AlphaFoldDB" id="A0A3E4YKT3"/>
<dbReference type="InterPro" id="IPR008181">
    <property type="entry name" value="dUTPase"/>
</dbReference>
<evidence type="ECO:0000313" key="8">
    <source>
        <dbReference type="Proteomes" id="UP000260758"/>
    </source>
</evidence>
<dbReference type="EMBL" id="QSTP01000001">
    <property type="protein sequence ID" value="RGM75369.1"/>
    <property type="molecule type" value="Genomic_DNA"/>
</dbReference>
<evidence type="ECO:0000256" key="2">
    <source>
        <dbReference type="ARBA" id="ARBA00012379"/>
    </source>
</evidence>
<keyword evidence="3 7" id="KW-0378">Hydrolase</keyword>